<dbReference type="PRINTS" id="PR00502">
    <property type="entry name" value="NUDIXFAMILY"/>
</dbReference>
<protein>
    <recommendedName>
        <fullName evidence="13">8-oxo-dGTP diphosphatase</fullName>
        <ecNumber evidence="12">3.6.1.55</ecNumber>
    </recommendedName>
    <alternativeName>
        <fullName evidence="16">7,8-dihydro-8-oxoguanine-triphosphatase</fullName>
    </alternativeName>
    <alternativeName>
        <fullName evidence="15">Mutator protein MutT</fullName>
    </alternativeName>
    <alternativeName>
        <fullName evidence="14">dGTP pyrophosphohydrolase</fullName>
    </alternativeName>
</protein>
<dbReference type="GO" id="GO:0044715">
    <property type="term" value="F:8-oxo-dGDP phosphatase activity"/>
    <property type="evidence" value="ECO:0007669"/>
    <property type="project" value="TreeGrafter"/>
</dbReference>
<dbReference type="PROSITE" id="PS51462">
    <property type="entry name" value="NUDIX"/>
    <property type="match status" value="1"/>
</dbReference>
<dbReference type="Pfam" id="PF00293">
    <property type="entry name" value="NUDIX"/>
    <property type="match status" value="1"/>
</dbReference>
<evidence type="ECO:0000313" key="20">
    <source>
        <dbReference type="EMBL" id="PNC57574.1"/>
    </source>
</evidence>
<comment type="cofactor">
    <cofactor evidence="1">
        <name>Mg(2+)</name>
        <dbReference type="ChEBI" id="CHEBI:18420"/>
    </cofactor>
</comment>
<evidence type="ECO:0000256" key="4">
    <source>
        <dbReference type="ARBA" id="ARBA00022705"/>
    </source>
</evidence>
<dbReference type="PANTHER" id="PTHR47707">
    <property type="entry name" value="8-OXO-DGTP DIPHOSPHATASE"/>
    <property type="match status" value="1"/>
</dbReference>
<dbReference type="InterPro" id="IPR015797">
    <property type="entry name" value="NUDIX_hydrolase-like_dom_sf"/>
</dbReference>
<evidence type="ECO:0000256" key="7">
    <source>
        <dbReference type="ARBA" id="ARBA00022801"/>
    </source>
</evidence>
<dbReference type="GO" id="GO:0008413">
    <property type="term" value="F:8-oxo-7,8-dihydroguanosine triphosphate pyrophosphatase activity"/>
    <property type="evidence" value="ECO:0007669"/>
    <property type="project" value="TreeGrafter"/>
</dbReference>
<comment type="caution">
    <text evidence="20">The sequence shown here is derived from an EMBL/GenBank/DDBJ whole genome shotgun (WGS) entry which is preliminary data.</text>
</comment>
<evidence type="ECO:0000256" key="17">
    <source>
        <dbReference type="RuleBase" id="RU003476"/>
    </source>
</evidence>
<comment type="catalytic activity">
    <reaction evidence="10">
        <text>8-oxo-dGTP + H2O = 8-oxo-dGMP + diphosphate + H(+)</text>
        <dbReference type="Rhea" id="RHEA:31575"/>
        <dbReference type="ChEBI" id="CHEBI:15377"/>
        <dbReference type="ChEBI" id="CHEBI:15378"/>
        <dbReference type="ChEBI" id="CHEBI:33019"/>
        <dbReference type="ChEBI" id="CHEBI:63224"/>
        <dbReference type="ChEBI" id="CHEBI:77896"/>
        <dbReference type="EC" id="3.6.1.55"/>
    </reaction>
</comment>
<dbReference type="EC" id="3.6.1.55" evidence="12"/>
<comment type="similarity">
    <text evidence="2 17">Belongs to the Nudix hydrolase family.</text>
</comment>
<dbReference type="Gene3D" id="3.90.79.10">
    <property type="entry name" value="Nucleoside Triphosphate Pyrophosphohydrolase"/>
    <property type="match status" value="1"/>
</dbReference>
<evidence type="ECO:0000256" key="15">
    <source>
        <dbReference type="ARBA" id="ARBA00041979"/>
    </source>
</evidence>
<dbReference type="EMBL" id="PJKN01000001">
    <property type="protein sequence ID" value="PNC57574.1"/>
    <property type="molecule type" value="Genomic_DNA"/>
</dbReference>
<dbReference type="InterPro" id="IPR047127">
    <property type="entry name" value="MutT-like"/>
</dbReference>
<dbReference type="AlphaFoldDB" id="A0AAP8TA53"/>
<keyword evidence="6" id="KW-0227">DNA damage</keyword>
<keyword evidence="5" id="KW-0479">Metal-binding</keyword>
<dbReference type="GO" id="GO:0035539">
    <property type="term" value="F:8-oxo-7,8-dihydrodeoxyguanosine triphosphate pyrophosphatase activity"/>
    <property type="evidence" value="ECO:0007669"/>
    <property type="project" value="UniProtKB-EC"/>
</dbReference>
<dbReference type="SUPFAM" id="SSF55811">
    <property type="entry name" value="Nudix"/>
    <property type="match status" value="1"/>
</dbReference>
<dbReference type="InterPro" id="IPR020084">
    <property type="entry name" value="NUDIX_hydrolase_CS"/>
</dbReference>
<evidence type="ECO:0000256" key="18">
    <source>
        <dbReference type="SAM" id="MobiDB-lite"/>
    </source>
</evidence>
<dbReference type="InterPro" id="IPR020476">
    <property type="entry name" value="Nudix_hydrolase"/>
</dbReference>
<evidence type="ECO:0000259" key="19">
    <source>
        <dbReference type="PROSITE" id="PS51462"/>
    </source>
</evidence>
<keyword evidence="8" id="KW-0460">Magnesium</keyword>
<evidence type="ECO:0000313" key="21">
    <source>
        <dbReference type="Proteomes" id="UP000235914"/>
    </source>
</evidence>
<sequence>MRRLPAGQSRRTPGQDRTHRLRRPGYGNPHHQPAYPGFSRTMNTLDVCCALIELPAARGPLLLGAKKKTGQSNGLLYEFPGGKVEPGENARHAVIREIREELGCPVFPVRMLTPVRHREPERIIRLIPFLCRLELCALPRPLEHENLGFFSRRTLEELPWAPADRLVLKEWLEEHR</sequence>
<dbReference type="PANTHER" id="PTHR47707:SF1">
    <property type="entry name" value="NUDIX HYDROLASE FAMILY PROTEIN"/>
    <property type="match status" value="1"/>
</dbReference>
<feature type="region of interest" description="Disordered" evidence="18">
    <location>
        <begin position="1"/>
        <end position="37"/>
    </location>
</feature>
<dbReference type="PROSITE" id="PS00893">
    <property type="entry name" value="NUDIX_BOX"/>
    <property type="match status" value="1"/>
</dbReference>
<evidence type="ECO:0000256" key="6">
    <source>
        <dbReference type="ARBA" id="ARBA00022763"/>
    </source>
</evidence>
<evidence type="ECO:0000256" key="16">
    <source>
        <dbReference type="ARBA" id="ARBA00042798"/>
    </source>
</evidence>
<reference evidence="20 21" key="1">
    <citation type="journal article" date="2017" name="BMC Genomics">
        <title>Genome sequencing of 39 Akkermansia muciniphila isolates reveals its population structure, genomic and functional diverisity, and global distribution in mammalian gut microbiotas.</title>
        <authorList>
            <person name="Guo X."/>
            <person name="Li S."/>
            <person name="Zhang J."/>
            <person name="Wu F."/>
            <person name="Li X."/>
            <person name="Wu D."/>
            <person name="Zhang M."/>
            <person name="Ou Z."/>
            <person name="Jie Z."/>
            <person name="Yan Q."/>
            <person name="Li P."/>
            <person name="Yi J."/>
            <person name="Peng Y."/>
        </authorList>
    </citation>
    <scope>NUCLEOTIDE SEQUENCE [LARGE SCALE GENOMIC DNA]</scope>
    <source>
        <strain evidence="20 21">GP43</strain>
    </source>
</reference>
<keyword evidence="9" id="KW-0234">DNA repair</keyword>
<evidence type="ECO:0000256" key="14">
    <source>
        <dbReference type="ARBA" id="ARBA00041592"/>
    </source>
</evidence>
<dbReference type="InterPro" id="IPR000086">
    <property type="entry name" value="NUDIX_hydrolase_dom"/>
</dbReference>
<comment type="catalytic activity">
    <reaction evidence="11">
        <text>8-oxo-GTP + H2O = 8-oxo-GMP + diphosphate + H(+)</text>
        <dbReference type="Rhea" id="RHEA:67616"/>
        <dbReference type="ChEBI" id="CHEBI:15377"/>
        <dbReference type="ChEBI" id="CHEBI:15378"/>
        <dbReference type="ChEBI" id="CHEBI:33019"/>
        <dbReference type="ChEBI" id="CHEBI:143553"/>
        <dbReference type="ChEBI" id="CHEBI:145694"/>
    </reaction>
</comment>
<keyword evidence="3" id="KW-0515">Mutator protein</keyword>
<dbReference type="GO" id="GO:0044716">
    <property type="term" value="F:8-oxo-GDP phosphatase activity"/>
    <property type="evidence" value="ECO:0007669"/>
    <property type="project" value="TreeGrafter"/>
</dbReference>
<evidence type="ECO:0000256" key="2">
    <source>
        <dbReference type="ARBA" id="ARBA00005582"/>
    </source>
</evidence>
<organism evidence="20 21">
    <name type="scientific">Akkermansia muciniphila</name>
    <dbReference type="NCBI Taxonomy" id="239935"/>
    <lineage>
        <taxon>Bacteria</taxon>
        <taxon>Pseudomonadati</taxon>
        <taxon>Verrucomicrobiota</taxon>
        <taxon>Verrucomicrobiia</taxon>
        <taxon>Verrucomicrobiales</taxon>
        <taxon>Akkermansiaceae</taxon>
        <taxon>Akkermansia</taxon>
    </lineage>
</organism>
<accession>A0AAP8TA53</accession>
<evidence type="ECO:0000256" key="5">
    <source>
        <dbReference type="ARBA" id="ARBA00022723"/>
    </source>
</evidence>
<feature type="domain" description="Nudix hydrolase" evidence="19">
    <location>
        <begin position="42"/>
        <end position="173"/>
    </location>
</feature>
<evidence type="ECO:0000256" key="12">
    <source>
        <dbReference type="ARBA" id="ARBA00038905"/>
    </source>
</evidence>
<dbReference type="GO" id="GO:0006260">
    <property type="term" value="P:DNA replication"/>
    <property type="evidence" value="ECO:0007669"/>
    <property type="project" value="UniProtKB-KW"/>
</dbReference>
<evidence type="ECO:0000256" key="8">
    <source>
        <dbReference type="ARBA" id="ARBA00022842"/>
    </source>
</evidence>
<evidence type="ECO:0000256" key="1">
    <source>
        <dbReference type="ARBA" id="ARBA00001946"/>
    </source>
</evidence>
<dbReference type="GO" id="GO:0006281">
    <property type="term" value="P:DNA repair"/>
    <property type="evidence" value="ECO:0007669"/>
    <property type="project" value="UniProtKB-KW"/>
</dbReference>
<evidence type="ECO:0000256" key="9">
    <source>
        <dbReference type="ARBA" id="ARBA00023204"/>
    </source>
</evidence>
<evidence type="ECO:0000256" key="13">
    <source>
        <dbReference type="ARBA" id="ARBA00040794"/>
    </source>
</evidence>
<proteinExistence type="inferred from homology"/>
<evidence type="ECO:0000256" key="3">
    <source>
        <dbReference type="ARBA" id="ARBA00022457"/>
    </source>
</evidence>
<dbReference type="Proteomes" id="UP000235914">
    <property type="component" value="Unassembled WGS sequence"/>
</dbReference>
<evidence type="ECO:0000256" key="10">
    <source>
        <dbReference type="ARBA" id="ARBA00035861"/>
    </source>
</evidence>
<gene>
    <name evidence="20" type="ORF">CXU09_00390</name>
</gene>
<name>A0AAP8TA53_9BACT</name>
<dbReference type="GO" id="GO:0046872">
    <property type="term" value="F:metal ion binding"/>
    <property type="evidence" value="ECO:0007669"/>
    <property type="project" value="UniProtKB-KW"/>
</dbReference>
<keyword evidence="4" id="KW-0235">DNA replication</keyword>
<evidence type="ECO:0000256" key="11">
    <source>
        <dbReference type="ARBA" id="ARBA00036904"/>
    </source>
</evidence>
<keyword evidence="7 17" id="KW-0378">Hydrolase</keyword>